<feature type="compositionally biased region" description="Basic residues" evidence="1">
    <location>
        <begin position="18"/>
        <end position="30"/>
    </location>
</feature>
<comment type="caution">
    <text evidence="2">The sequence shown here is derived from an EMBL/GenBank/DDBJ whole genome shotgun (WGS) entry which is preliminary data.</text>
</comment>
<keyword evidence="3" id="KW-1185">Reference proteome</keyword>
<gene>
    <name evidence="2" type="ORF">CEXT_413361</name>
</gene>
<proteinExistence type="predicted"/>
<dbReference type="EMBL" id="BPLR01020355">
    <property type="protein sequence ID" value="GIX77758.1"/>
    <property type="molecule type" value="Genomic_DNA"/>
</dbReference>
<sequence length="82" mass="8786">MASSFPSPDAVTELPTRKEKKKKSKKKTIRMMKDSTVSISNAIGLSGILPPPTDTRGRMLAGIPRKPIDPHGGYLHPSASSS</sequence>
<protein>
    <submittedName>
        <fullName evidence="2">Uncharacterized protein</fullName>
    </submittedName>
</protein>
<name>A0AAV4MZG9_CAEEX</name>
<evidence type="ECO:0000313" key="2">
    <source>
        <dbReference type="EMBL" id="GIX77758.1"/>
    </source>
</evidence>
<dbReference type="Proteomes" id="UP001054945">
    <property type="component" value="Unassembled WGS sequence"/>
</dbReference>
<reference evidence="2 3" key="1">
    <citation type="submission" date="2021-06" db="EMBL/GenBank/DDBJ databases">
        <title>Caerostris extrusa draft genome.</title>
        <authorList>
            <person name="Kono N."/>
            <person name="Arakawa K."/>
        </authorList>
    </citation>
    <scope>NUCLEOTIDE SEQUENCE [LARGE SCALE GENOMIC DNA]</scope>
</reference>
<organism evidence="2 3">
    <name type="scientific">Caerostris extrusa</name>
    <name type="common">Bark spider</name>
    <name type="synonym">Caerostris bankana</name>
    <dbReference type="NCBI Taxonomy" id="172846"/>
    <lineage>
        <taxon>Eukaryota</taxon>
        <taxon>Metazoa</taxon>
        <taxon>Ecdysozoa</taxon>
        <taxon>Arthropoda</taxon>
        <taxon>Chelicerata</taxon>
        <taxon>Arachnida</taxon>
        <taxon>Araneae</taxon>
        <taxon>Araneomorphae</taxon>
        <taxon>Entelegynae</taxon>
        <taxon>Araneoidea</taxon>
        <taxon>Araneidae</taxon>
        <taxon>Caerostris</taxon>
    </lineage>
</organism>
<feature type="region of interest" description="Disordered" evidence="1">
    <location>
        <begin position="1"/>
        <end position="30"/>
    </location>
</feature>
<evidence type="ECO:0000256" key="1">
    <source>
        <dbReference type="SAM" id="MobiDB-lite"/>
    </source>
</evidence>
<dbReference type="AlphaFoldDB" id="A0AAV4MZG9"/>
<accession>A0AAV4MZG9</accession>
<evidence type="ECO:0000313" key="3">
    <source>
        <dbReference type="Proteomes" id="UP001054945"/>
    </source>
</evidence>
<feature type="region of interest" description="Disordered" evidence="1">
    <location>
        <begin position="63"/>
        <end position="82"/>
    </location>
</feature>